<gene>
    <name evidence="1" type="ORF">SLS58_006067</name>
</gene>
<sequence length="139" mass="15294">MARRVDLMSEEVVAGTWLEQLRGLKSVVGVLGHKGIESTTKWLSAQFDFAPRLCHRISTGLALLGVAGLFGNAEDVRVEGCVRKELRTMFVDFLAGGKSGVETVSVWDILGWDGGHYQDNISELCAELTLRFPTKTRLV</sequence>
<name>A0ABR3TNS2_9PEZI</name>
<keyword evidence="2" id="KW-1185">Reference proteome</keyword>
<dbReference type="Proteomes" id="UP001521184">
    <property type="component" value="Unassembled WGS sequence"/>
</dbReference>
<reference evidence="1 2" key="1">
    <citation type="journal article" date="2023" name="Plant Dis.">
        <title>First Report of Diplodia intermedia Causing Canker and Dieback Diseases on Apple Trees in Canada.</title>
        <authorList>
            <person name="Ellouze W."/>
            <person name="Ilyukhin E."/>
            <person name="Sulman M."/>
            <person name="Ali S."/>
        </authorList>
    </citation>
    <scope>NUCLEOTIDE SEQUENCE [LARGE SCALE GENOMIC DNA]</scope>
    <source>
        <strain evidence="1 2">M45-28</strain>
    </source>
</reference>
<comment type="caution">
    <text evidence="1">The sequence shown here is derived from an EMBL/GenBank/DDBJ whole genome shotgun (WGS) entry which is preliminary data.</text>
</comment>
<evidence type="ECO:0000313" key="2">
    <source>
        <dbReference type="Proteomes" id="UP001521184"/>
    </source>
</evidence>
<protein>
    <submittedName>
        <fullName evidence="1">Uncharacterized protein</fullName>
    </submittedName>
</protein>
<accession>A0ABR3TNS2</accession>
<proteinExistence type="predicted"/>
<dbReference type="EMBL" id="JAKEKT020000040">
    <property type="protein sequence ID" value="KAL1641368.1"/>
    <property type="molecule type" value="Genomic_DNA"/>
</dbReference>
<organism evidence="1 2">
    <name type="scientific">Diplodia intermedia</name>
    <dbReference type="NCBI Taxonomy" id="856260"/>
    <lineage>
        <taxon>Eukaryota</taxon>
        <taxon>Fungi</taxon>
        <taxon>Dikarya</taxon>
        <taxon>Ascomycota</taxon>
        <taxon>Pezizomycotina</taxon>
        <taxon>Dothideomycetes</taxon>
        <taxon>Dothideomycetes incertae sedis</taxon>
        <taxon>Botryosphaeriales</taxon>
        <taxon>Botryosphaeriaceae</taxon>
        <taxon>Diplodia</taxon>
    </lineage>
</organism>
<evidence type="ECO:0000313" key="1">
    <source>
        <dbReference type="EMBL" id="KAL1641368.1"/>
    </source>
</evidence>